<keyword evidence="2" id="KW-1185">Reference proteome</keyword>
<organism evidence="1 2">
    <name type="scientific">Micromonospora acroterricola</name>
    <dbReference type="NCBI Taxonomy" id="2202421"/>
    <lineage>
        <taxon>Bacteria</taxon>
        <taxon>Bacillati</taxon>
        <taxon>Actinomycetota</taxon>
        <taxon>Actinomycetes</taxon>
        <taxon>Micromonosporales</taxon>
        <taxon>Micromonosporaceae</taxon>
        <taxon>Micromonospora</taxon>
    </lineage>
</organism>
<reference evidence="1 2" key="1">
    <citation type="submission" date="2018-05" db="EMBL/GenBank/DDBJ databases">
        <title>Micromonospora atacamensis sp. nov., a novel actinobacteria isolated from high altitude Atacama Desert soil.</title>
        <authorList>
            <person name="Carro L."/>
            <person name="Golinska P."/>
            <person name="Klenk H.-P."/>
            <person name="Goodfellow M."/>
        </authorList>
    </citation>
    <scope>NUCLEOTIDE SEQUENCE [LARGE SCALE GENOMIC DNA]</scope>
    <source>
        <strain evidence="1 2">5R2A7</strain>
    </source>
</reference>
<comment type="caution">
    <text evidence="1">The sequence shown here is derived from an EMBL/GenBank/DDBJ whole genome shotgun (WGS) entry which is preliminary data.</text>
</comment>
<proteinExistence type="predicted"/>
<gene>
    <name evidence="1" type="ORF">DKT68_15370</name>
</gene>
<dbReference type="RefSeq" id="WP_109818092.1">
    <property type="nucleotide sequence ID" value="NZ_QGKR01000196.1"/>
</dbReference>
<sequence>MSCDQCAGTGTDSTLVATDPYPIYEPHPCGHCKGVPEMSLLSQIKNALLRRPTRVKVEITYPHSEFIPGAYTPGRATRRYGCDECGMKLRLSTFHGPVTW</sequence>
<name>A0A317D765_9ACTN</name>
<dbReference type="AlphaFoldDB" id="A0A317D765"/>
<accession>A0A317D765</accession>
<evidence type="ECO:0000313" key="2">
    <source>
        <dbReference type="Proteomes" id="UP000245410"/>
    </source>
</evidence>
<protein>
    <submittedName>
        <fullName evidence="1">Uncharacterized protein</fullName>
    </submittedName>
</protein>
<dbReference type="EMBL" id="QGKR01000196">
    <property type="protein sequence ID" value="PWR08593.1"/>
    <property type="molecule type" value="Genomic_DNA"/>
</dbReference>
<dbReference type="Proteomes" id="UP000245410">
    <property type="component" value="Unassembled WGS sequence"/>
</dbReference>
<evidence type="ECO:0000313" key="1">
    <source>
        <dbReference type="EMBL" id="PWR08593.1"/>
    </source>
</evidence>